<name>A0A5M3YWE4_ASPTE</name>
<protein>
    <recommendedName>
        <fullName evidence="3">GDP/GTP exchange factor Sec2 N-terminal domain-containing protein</fullName>
    </recommendedName>
</protein>
<keyword evidence="5" id="KW-1185">Reference proteome</keyword>
<dbReference type="EMBL" id="BLJY01000002">
    <property type="protein sequence ID" value="GFF13287.1"/>
    <property type="molecule type" value="Genomic_DNA"/>
</dbReference>
<feature type="coiled-coil region" evidence="1">
    <location>
        <begin position="190"/>
        <end position="260"/>
    </location>
</feature>
<feature type="domain" description="GDP/GTP exchange factor Sec2 N-terminal" evidence="3">
    <location>
        <begin position="174"/>
        <end position="255"/>
    </location>
</feature>
<evidence type="ECO:0000313" key="5">
    <source>
        <dbReference type="Proteomes" id="UP000452235"/>
    </source>
</evidence>
<dbReference type="Proteomes" id="UP000452235">
    <property type="component" value="Unassembled WGS sequence"/>
</dbReference>
<dbReference type="GO" id="GO:0070319">
    <property type="term" value="C:Golgi to plasma membrane transport vesicle"/>
    <property type="evidence" value="ECO:0007669"/>
    <property type="project" value="TreeGrafter"/>
</dbReference>
<reference evidence="4 5" key="1">
    <citation type="submission" date="2020-01" db="EMBL/GenBank/DDBJ databases">
        <title>Aspergillus terreus IFO 6365 whole genome shotgun sequence.</title>
        <authorList>
            <person name="Kanamasa S."/>
            <person name="Takahashi H."/>
        </authorList>
    </citation>
    <scope>NUCLEOTIDE SEQUENCE [LARGE SCALE GENOMIC DNA]</scope>
    <source>
        <strain evidence="4 5">IFO 6365</strain>
    </source>
</reference>
<proteinExistence type="predicted"/>
<gene>
    <name evidence="4" type="ORF">ATEIFO6365_0002039800</name>
</gene>
<evidence type="ECO:0000313" key="4">
    <source>
        <dbReference type="EMBL" id="GFF13287.1"/>
    </source>
</evidence>
<dbReference type="PANTHER" id="PTHR14430:SF4">
    <property type="entry name" value="GDP_GTP EXCHANGE FACTOR SEC2 N-TERMINAL DOMAIN-CONTAINING PROTEIN"/>
    <property type="match status" value="1"/>
</dbReference>
<evidence type="ECO:0000259" key="3">
    <source>
        <dbReference type="Pfam" id="PF06428"/>
    </source>
</evidence>
<feature type="region of interest" description="Disordered" evidence="2">
    <location>
        <begin position="89"/>
        <end position="177"/>
    </location>
</feature>
<dbReference type="OrthoDB" id="5560525at2759"/>
<dbReference type="GO" id="GO:0051286">
    <property type="term" value="C:cell tip"/>
    <property type="evidence" value="ECO:0007669"/>
    <property type="project" value="TreeGrafter"/>
</dbReference>
<accession>A0A5M3YWE4</accession>
<dbReference type="VEuPathDB" id="FungiDB:ATEG_02303"/>
<dbReference type="InterPro" id="IPR009449">
    <property type="entry name" value="Sec2_N"/>
</dbReference>
<dbReference type="Pfam" id="PF06428">
    <property type="entry name" value="Sec2p"/>
    <property type="match status" value="1"/>
</dbReference>
<sequence>MSTTTTSTYTSTTLVGMLPTITNATALVAGKSCPTCGQDGLLSQHHSEEAQRRIHELEGQLQHLNLQTAHMTEKLALYEEEIHRLRVQARSSAASSSSSAAAADPDRSLSPTQLPPPSSSHSQSHSQGQGRLSTLTSLLPSRRPSTTATTTSSPPQSTAHPVAQPSPPPQPAHEDTVELQNALSREQNLRRAAESQLSQTATELEELTAQLFSQANEMVAQERKARARLEERVAVLERRDVEKRNRLERLEKAMQRVERVRALVQ</sequence>
<evidence type="ECO:0000256" key="2">
    <source>
        <dbReference type="SAM" id="MobiDB-lite"/>
    </source>
</evidence>
<feature type="compositionally biased region" description="Low complexity" evidence="2">
    <location>
        <begin position="89"/>
        <end position="112"/>
    </location>
</feature>
<keyword evidence="1" id="KW-0175">Coiled coil</keyword>
<evidence type="ECO:0000256" key="1">
    <source>
        <dbReference type="SAM" id="Coils"/>
    </source>
</evidence>
<dbReference type="GO" id="GO:0006887">
    <property type="term" value="P:exocytosis"/>
    <property type="evidence" value="ECO:0007669"/>
    <property type="project" value="TreeGrafter"/>
</dbReference>
<dbReference type="InterPro" id="IPR040351">
    <property type="entry name" value="RAB3IL/RAB3IP/Sec2"/>
</dbReference>
<dbReference type="Gene3D" id="6.10.140.910">
    <property type="match status" value="1"/>
</dbReference>
<dbReference type="AlphaFoldDB" id="A0A5M3YWE4"/>
<dbReference type="PANTHER" id="PTHR14430">
    <property type="entry name" value="RABIN3-RELATED"/>
    <property type="match status" value="1"/>
</dbReference>
<feature type="compositionally biased region" description="Low complexity" evidence="2">
    <location>
        <begin position="119"/>
        <end position="163"/>
    </location>
</feature>
<comment type="caution">
    <text evidence="4">The sequence shown here is derived from an EMBL/GenBank/DDBJ whole genome shotgun (WGS) entry which is preliminary data.</text>
</comment>
<dbReference type="GO" id="GO:0005085">
    <property type="term" value="F:guanyl-nucleotide exchange factor activity"/>
    <property type="evidence" value="ECO:0007669"/>
    <property type="project" value="InterPro"/>
</dbReference>
<feature type="coiled-coil region" evidence="1">
    <location>
        <begin position="47"/>
        <end position="81"/>
    </location>
</feature>
<organism evidence="4 5">
    <name type="scientific">Aspergillus terreus</name>
    <dbReference type="NCBI Taxonomy" id="33178"/>
    <lineage>
        <taxon>Eukaryota</taxon>
        <taxon>Fungi</taxon>
        <taxon>Dikarya</taxon>
        <taxon>Ascomycota</taxon>
        <taxon>Pezizomycotina</taxon>
        <taxon>Eurotiomycetes</taxon>
        <taxon>Eurotiomycetidae</taxon>
        <taxon>Eurotiales</taxon>
        <taxon>Aspergillaceae</taxon>
        <taxon>Aspergillus</taxon>
        <taxon>Aspergillus subgen. Circumdati</taxon>
    </lineage>
</organism>
<dbReference type="SUPFAM" id="SSF144284">
    <property type="entry name" value="Sec2 N-terminal region"/>
    <property type="match status" value="1"/>
</dbReference>